<evidence type="ECO:0008006" key="4">
    <source>
        <dbReference type="Google" id="ProtNLM"/>
    </source>
</evidence>
<dbReference type="EMBL" id="JAODUO010008113">
    <property type="protein sequence ID" value="KAK2138296.1"/>
    <property type="molecule type" value="Genomic_DNA"/>
</dbReference>
<dbReference type="Proteomes" id="UP001209878">
    <property type="component" value="Unassembled WGS sequence"/>
</dbReference>
<accession>A0AAD9MNM1</accession>
<reference evidence="2" key="1">
    <citation type="journal article" date="2023" name="Mol. Biol. Evol.">
        <title>Third-Generation Sequencing Reveals the Adaptive Role of the Epigenome in Three Deep-Sea Polychaetes.</title>
        <authorList>
            <person name="Perez M."/>
            <person name="Aroh O."/>
            <person name="Sun Y."/>
            <person name="Lan Y."/>
            <person name="Juniper S.K."/>
            <person name="Young C.R."/>
            <person name="Angers B."/>
            <person name="Qian P.Y."/>
        </authorList>
    </citation>
    <scope>NUCLEOTIDE SEQUENCE</scope>
    <source>
        <strain evidence="2">R07B-5</strain>
    </source>
</reference>
<proteinExistence type="predicted"/>
<feature type="chain" id="PRO_5042105194" description="Secreted protein" evidence="1">
    <location>
        <begin position="20"/>
        <end position="91"/>
    </location>
</feature>
<comment type="caution">
    <text evidence="2">The sequence shown here is derived from an EMBL/GenBank/DDBJ whole genome shotgun (WGS) entry which is preliminary data.</text>
</comment>
<name>A0AAD9MNM1_RIDPI</name>
<protein>
    <recommendedName>
        <fullName evidence="4">Secreted protein</fullName>
    </recommendedName>
</protein>
<feature type="signal peptide" evidence="1">
    <location>
        <begin position="1"/>
        <end position="19"/>
    </location>
</feature>
<dbReference type="AlphaFoldDB" id="A0AAD9MNM1"/>
<keyword evidence="1" id="KW-0732">Signal</keyword>
<sequence>MTLLSGLWSLCHCTVTTTALTTGSQSVGGIVGSSSSVLVDRRRRPSFFRRLIVVVVRLGSLVRRVGGRKTALTLEDMRDMPLRLDKSAEWL</sequence>
<keyword evidence="3" id="KW-1185">Reference proteome</keyword>
<evidence type="ECO:0000256" key="1">
    <source>
        <dbReference type="SAM" id="SignalP"/>
    </source>
</evidence>
<gene>
    <name evidence="2" type="ORF">NP493_8123g00000</name>
</gene>
<organism evidence="2 3">
    <name type="scientific">Ridgeia piscesae</name>
    <name type="common">Tubeworm</name>
    <dbReference type="NCBI Taxonomy" id="27915"/>
    <lineage>
        <taxon>Eukaryota</taxon>
        <taxon>Metazoa</taxon>
        <taxon>Spiralia</taxon>
        <taxon>Lophotrochozoa</taxon>
        <taxon>Annelida</taxon>
        <taxon>Polychaeta</taxon>
        <taxon>Sedentaria</taxon>
        <taxon>Canalipalpata</taxon>
        <taxon>Sabellida</taxon>
        <taxon>Siboglinidae</taxon>
        <taxon>Ridgeia</taxon>
    </lineage>
</organism>
<evidence type="ECO:0000313" key="3">
    <source>
        <dbReference type="Proteomes" id="UP001209878"/>
    </source>
</evidence>
<evidence type="ECO:0000313" key="2">
    <source>
        <dbReference type="EMBL" id="KAK2138296.1"/>
    </source>
</evidence>